<sequence length="180" mass="20131">MMQSDAVRPVPRERRSKKPKLRLSFEEVLHLATAASIEDPGDGQDECGPVSTDDEFLVTPSGEPFSASSEEGDGIVEAEGTANGEAEQTSLNAPKILFEDDGEQHEERHNNSQREEAPEVQPSLDNVTLVTCRNAESSVFSDKHGPKGRVLRIRDWFESMQRTGYSRTQIYPEDETYYRA</sequence>
<dbReference type="Proteomes" id="UP000050761">
    <property type="component" value="Unassembled WGS sequence"/>
</dbReference>
<proteinExistence type="predicted"/>
<protein>
    <submittedName>
        <fullName evidence="4">Origin recognition complex subunit 1</fullName>
    </submittedName>
</protein>
<feature type="region of interest" description="Disordered" evidence="1">
    <location>
        <begin position="34"/>
        <end position="125"/>
    </location>
</feature>
<organism evidence="3 4">
    <name type="scientific">Heligmosomoides polygyrus</name>
    <name type="common">Parasitic roundworm</name>
    <dbReference type="NCBI Taxonomy" id="6339"/>
    <lineage>
        <taxon>Eukaryota</taxon>
        <taxon>Metazoa</taxon>
        <taxon>Ecdysozoa</taxon>
        <taxon>Nematoda</taxon>
        <taxon>Chromadorea</taxon>
        <taxon>Rhabditida</taxon>
        <taxon>Rhabditina</taxon>
        <taxon>Rhabditomorpha</taxon>
        <taxon>Strongyloidea</taxon>
        <taxon>Heligmosomidae</taxon>
        <taxon>Heligmosomoides</taxon>
    </lineage>
</organism>
<feature type="region of interest" description="Disordered" evidence="1">
    <location>
        <begin position="1"/>
        <end position="21"/>
    </location>
</feature>
<dbReference type="EMBL" id="UZAH01025464">
    <property type="protein sequence ID" value="VDO64441.1"/>
    <property type="molecule type" value="Genomic_DNA"/>
</dbReference>
<name>A0A183FFS6_HELPZ</name>
<dbReference type="AlphaFoldDB" id="A0A183FFS6"/>
<reference evidence="2 3" key="1">
    <citation type="submission" date="2018-11" db="EMBL/GenBank/DDBJ databases">
        <authorList>
            <consortium name="Pathogen Informatics"/>
        </authorList>
    </citation>
    <scope>NUCLEOTIDE SEQUENCE [LARGE SCALE GENOMIC DNA]</scope>
</reference>
<gene>
    <name evidence="2" type="ORF">HPBE_LOCUS5406</name>
</gene>
<evidence type="ECO:0000256" key="1">
    <source>
        <dbReference type="SAM" id="MobiDB-lite"/>
    </source>
</evidence>
<evidence type="ECO:0000313" key="2">
    <source>
        <dbReference type="EMBL" id="VDO64441.1"/>
    </source>
</evidence>
<dbReference type="WBParaSite" id="HPBE_0000541301-mRNA-1">
    <property type="protein sequence ID" value="HPBE_0000541301-mRNA-1"/>
    <property type="gene ID" value="HPBE_0000541301"/>
</dbReference>
<feature type="compositionally biased region" description="Basic and acidic residues" evidence="1">
    <location>
        <begin position="105"/>
        <end position="117"/>
    </location>
</feature>
<accession>A0A3P7WTD1</accession>
<keyword evidence="3" id="KW-1185">Reference proteome</keyword>
<accession>A0A183FFS6</accession>
<reference evidence="4" key="2">
    <citation type="submission" date="2019-09" db="UniProtKB">
        <authorList>
            <consortium name="WormBaseParasite"/>
        </authorList>
    </citation>
    <scope>IDENTIFICATION</scope>
</reference>
<evidence type="ECO:0000313" key="3">
    <source>
        <dbReference type="Proteomes" id="UP000050761"/>
    </source>
</evidence>
<evidence type="ECO:0000313" key="4">
    <source>
        <dbReference type="WBParaSite" id="HPBE_0000541301-mRNA-1"/>
    </source>
</evidence>